<dbReference type="EMBL" id="JAACFV010000074">
    <property type="protein sequence ID" value="KAF7507082.1"/>
    <property type="molecule type" value="Genomic_DNA"/>
</dbReference>
<evidence type="ECO:0000256" key="2">
    <source>
        <dbReference type="ARBA" id="ARBA00004173"/>
    </source>
</evidence>
<dbReference type="EC" id="2.7.7.6" evidence="11"/>
<feature type="region of interest" description="Disordered" evidence="12">
    <location>
        <begin position="1361"/>
        <end position="1381"/>
    </location>
</feature>
<evidence type="ECO:0000256" key="11">
    <source>
        <dbReference type="RuleBase" id="RU003805"/>
    </source>
</evidence>
<dbReference type="Gene3D" id="1.10.150.20">
    <property type="entry name" value="5' to 3' exonuclease, C-terminal subdomain"/>
    <property type="match status" value="1"/>
</dbReference>
<keyword evidence="8" id="KW-0496">Mitochondrion</keyword>
<dbReference type="InterPro" id="IPR029262">
    <property type="entry name" value="RPOL_N"/>
</dbReference>
<proteinExistence type="inferred from homology"/>
<evidence type="ECO:0000256" key="9">
    <source>
        <dbReference type="ARBA" id="ARBA00023163"/>
    </source>
</evidence>
<evidence type="ECO:0000256" key="4">
    <source>
        <dbReference type="ARBA" id="ARBA00022478"/>
    </source>
</evidence>
<feature type="region of interest" description="Disordered" evidence="12">
    <location>
        <begin position="1058"/>
        <end position="1080"/>
    </location>
</feature>
<dbReference type="FunFam" id="1.10.150.20:FF:000041">
    <property type="entry name" value="DNA-directed RNA polymerase"/>
    <property type="match status" value="1"/>
</dbReference>
<dbReference type="Gene3D" id="1.10.287.280">
    <property type="match status" value="1"/>
</dbReference>
<keyword evidence="4 11" id="KW-0240">DNA-directed RNA polymerase</keyword>
<gene>
    <name evidence="14" type="ORF">GJ744_010895</name>
</gene>
<comment type="similarity">
    <text evidence="3 11">Belongs to the phage and mitochondrial RNA polymerase family.</text>
</comment>
<evidence type="ECO:0000256" key="3">
    <source>
        <dbReference type="ARBA" id="ARBA00009493"/>
    </source>
</evidence>
<dbReference type="GO" id="GO:0001018">
    <property type="term" value="F:mitochondrial promoter sequence-specific DNA binding"/>
    <property type="evidence" value="ECO:0007669"/>
    <property type="project" value="TreeGrafter"/>
</dbReference>
<evidence type="ECO:0000259" key="13">
    <source>
        <dbReference type="SMART" id="SM01311"/>
    </source>
</evidence>
<dbReference type="PROSITE" id="PS00900">
    <property type="entry name" value="RNA_POL_PHAGE_1"/>
    <property type="match status" value="1"/>
</dbReference>
<comment type="caution">
    <text evidence="14">The sequence shown here is derived from an EMBL/GenBank/DDBJ whole genome shotgun (WGS) entry which is preliminary data.</text>
</comment>
<keyword evidence="6 11" id="KW-0548">Nucleotidyltransferase</keyword>
<keyword evidence="5 11" id="KW-0808">Transferase</keyword>
<dbReference type="SUPFAM" id="SSF56672">
    <property type="entry name" value="DNA/RNA polymerases"/>
    <property type="match status" value="1"/>
</dbReference>
<feature type="compositionally biased region" description="Polar residues" evidence="12">
    <location>
        <begin position="527"/>
        <end position="536"/>
    </location>
</feature>
<evidence type="ECO:0000256" key="8">
    <source>
        <dbReference type="ARBA" id="ARBA00023128"/>
    </source>
</evidence>
<name>A0A8H7AHG3_9EURO</name>
<evidence type="ECO:0000256" key="1">
    <source>
        <dbReference type="ARBA" id="ARBA00004026"/>
    </source>
</evidence>
<dbReference type="InterPro" id="IPR024075">
    <property type="entry name" value="DNA-dir_RNA_pol_helix_hairp_sf"/>
</dbReference>
<comment type="catalytic activity">
    <reaction evidence="10 11">
        <text>RNA(n) + a ribonucleoside 5'-triphosphate = RNA(n+1) + diphosphate</text>
        <dbReference type="Rhea" id="RHEA:21248"/>
        <dbReference type="Rhea" id="RHEA-COMP:14527"/>
        <dbReference type="Rhea" id="RHEA-COMP:17342"/>
        <dbReference type="ChEBI" id="CHEBI:33019"/>
        <dbReference type="ChEBI" id="CHEBI:61557"/>
        <dbReference type="ChEBI" id="CHEBI:140395"/>
        <dbReference type="EC" id="2.7.7.6"/>
    </reaction>
</comment>
<sequence length="1420" mass="159628">MLSKAARRRHALLYLQQTSEQIQLPWLCPALYRSPQIHVHSRPITHRPSPPSPSSASLLLSQSPRRLASAAASPDLLQTDSYLEYDPRRDSQPTSSRLSYRRLLSDIPSHEPDGFLKLDDTTAEPPERLSSNRFKEIQIRGNAQEVKTTMEACLQVHRFDRAIALLRQLQIVVNPKSEYLQEAFNDCLHAMVMDMIVNQNKKNVELINQWLEVDMHHAGVEPDARTYALKVKVALATMTGSKRDRTVRRYWELARQAETVNEVASLRDILSEQDLGKLSEIVPQMQNGYDFPDNFEEYGSTDDHLEIVDQPALAQRPVEEIRETSQKGLGLTSLRKSLSLFSDNSHFENQVEKAGRSYAHARQSRLETDAVKAAVERWRVEHEKMVKMGINGNLHGVKLGALLWQWHQNVSKKLVEELELVEAAEVKVRKNDREKLRCEYGPFLRLLEPDHLAALVTITTISAMDKNGMQAPLRLARMVSSVGRMVEAEARAEQARVSALDRRGFWKHTPQESSSSSTTARSARLSKPSSKQSRASARSYRGHYQWSAAIHARVGAVLCEMLFDTAKMTVSKEDPITKKMLYVSQPVFSRNVLYEHGRKVGVVIMHASLVEKLMREPAGDVIAKHLPMVCEPKPWTGFQSGGFLETLTTFLRVKGGEITQRDYAEAAAERGDLDQVFAGIDVLGKTGWKINRDVFTVMLKAWNSGEAVANLPPLNKVFDMPEKPADTTDKEARSKWYKAMRKIENEKSGLHSNRCFQNFQMEIAKAYSNETFYLPHNIDFRGRAYPIPPYLNQMGADNCRGLLLFANGREVGEHGLKWIKIHLSNVFGYDKASLKDRENFPMEHLSDVVDSVNHPLDGRRWWLSAEDPWQCLAACFELKQALDLPDPTKYISHLPVHQDGSCNGLQHYAALGGDIAGAKQVNLEPGDKPSDVYTGVAELVKAEVKQEAAQGDEIAKLLDGSITRKIVKQTVMTNVYGVTFLGAIRQVRRQLDDLMPELKDGDRSGQAAAYVARKIFKALGAMFSGAHDIQYWLGDCATKIATSLSPAQIQKVIEAEDHGNSDHSGAGLRKSHHQKAKQSETMAKIASFRSSVIWTTPLRLPVVQPYRISNGRRVKTNLQDITLTEPTIADAVNKRKQLQAFPPNFIHSLDATHMLLSALKCHEVGLTFSAVHDSFWTHAADINTLNRLLRDAFIRMHSEDIIGRLAAEFKTRYKGHLYLASISADSVLGKKIKAFRTKFHHGQRTATRVRARQYAELVLEGRRQNLLKSDDPTKKAEGKKLVTPCSLFETLDGHRYLKTRHTLGETAIGAIPQETDQEILEKALHSEDVAGDVDMEHALEPLVEGNVGADGIIHIAEAETEDGEGEIASKDEEVPGKKTKKSQSLASDVTWLWLPMSFKPVPQKGEFDVTRLRDSQYFFS</sequence>
<dbReference type="InterPro" id="IPR037159">
    <property type="entry name" value="RNA_POL_N_sf"/>
</dbReference>
<evidence type="ECO:0000313" key="15">
    <source>
        <dbReference type="Proteomes" id="UP000606974"/>
    </source>
</evidence>
<dbReference type="InterPro" id="IPR043502">
    <property type="entry name" value="DNA/RNA_pol_sf"/>
</dbReference>
<dbReference type="Proteomes" id="UP000606974">
    <property type="component" value="Unassembled WGS sequence"/>
</dbReference>
<dbReference type="Gene3D" id="1.10.287.260">
    <property type="match status" value="1"/>
</dbReference>
<dbReference type="PANTHER" id="PTHR10102:SF0">
    <property type="entry name" value="DNA-DIRECTED RNA POLYMERASE, MITOCHONDRIAL"/>
    <property type="match status" value="1"/>
</dbReference>
<feature type="compositionally biased region" description="Basic and acidic residues" evidence="12">
    <location>
        <begin position="1367"/>
        <end position="1376"/>
    </location>
</feature>
<dbReference type="GO" id="GO:0003899">
    <property type="term" value="F:DNA-directed RNA polymerase activity"/>
    <property type="evidence" value="ECO:0007669"/>
    <property type="project" value="UniProtKB-EC"/>
</dbReference>
<evidence type="ECO:0000256" key="5">
    <source>
        <dbReference type="ARBA" id="ARBA00022679"/>
    </source>
</evidence>
<dbReference type="PANTHER" id="PTHR10102">
    <property type="entry name" value="DNA-DIRECTED RNA POLYMERASE, MITOCHONDRIAL"/>
    <property type="match status" value="1"/>
</dbReference>
<keyword evidence="9 11" id="KW-0804">Transcription</keyword>
<evidence type="ECO:0000256" key="6">
    <source>
        <dbReference type="ARBA" id="ARBA00022695"/>
    </source>
</evidence>
<dbReference type="GO" id="GO:0034245">
    <property type="term" value="C:mitochondrial DNA-directed RNA polymerase complex"/>
    <property type="evidence" value="ECO:0007669"/>
    <property type="project" value="TreeGrafter"/>
</dbReference>
<evidence type="ECO:0000256" key="12">
    <source>
        <dbReference type="SAM" id="MobiDB-lite"/>
    </source>
</evidence>
<dbReference type="InterPro" id="IPR002092">
    <property type="entry name" value="DNA-dir_Rpol_phage-type"/>
</dbReference>
<evidence type="ECO:0000256" key="10">
    <source>
        <dbReference type="ARBA" id="ARBA00048552"/>
    </source>
</evidence>
<keyword evidence="7" id="KW-0809">Transit peptide</keyword>
<keyword evidence="15" id="KW-1185">Reference proteome</keyword>
<dbReference type="PROSITE" id="PS00489">
    <property type="entry name" value="RNA_POL_PHAGE_2"/>
    <property type="match status" value="1"/>
</dbReference>
<protein>
    <recommendedName>
        <fullName evidence="11">DNA-directed RNA polymerase</fullName>
        <ecNumber evidence="11">2.7.7.6</ecNumber>
    </recommendedName>
</protein>
<organism evidence="14 15">
    <name type="scientific">Endocarpon pusillum</name>
    <dbReference type="NCBI Taxonomy" id="364733"/>
    <lineage>
        <taxon>Eukaryota</taxon>
        <taxon>Fungi</taxon>
        <taxon>Dikarya</taxon>
        <taxon>Ascomycota</taxon>
        <taxon>Pezizomycotina</taxon>
        <taxon>Eurotiomycetes</taxon>
        <taxon>Chaetothyriomycetidae</taxon>
        <taxon>Verrucariales</taxon>
        <taxon>Verrucariaceae</taxon>
        <taxon>Endocarpon</taxon>
    </lineage>
</organism>
<comment type="subcellular location">
    <subcellularLocation>
        <location evidence="2">Mitochondrion</location>
    </subcellularLocation>
</comment>
<comment type="function">
    <text evidence="1 11">DNA-dependent RNA polymerase catalyzes the transcription of DNA into RNA using the four ribonucleoside triphosphates as substrates.</text>
</comment>
<dbReference type="Pfam" id="PF14700">
    <property type="entry name" value="RPOL_N"/>
    <property type="match status" value="1"/>
</dbReference>
<dbReference type="FunFam" id="1.10.287.280:FF:000001">
    <property type="entry name" value="DNA-directed RNA polymerase"/>
    <property type="match status" value="1"/>
</dbReference>
<dbReference type="InterPro" id="IPR046950">
    <property type="entry name" value="DNA-dir_Rpol_C_phage-type"/>
</dbReference>
<reference evidence="14" key="1">
    <citation type="submission" date="2020-02" db="EMBL/GenBank/DDBJ databases">
        <authorList>
            <person name="Palmer J.M."/>
        </authorList>
    </citation>
    <scope>NUCLEOTIDE SEQUENCE</scope>
    <source>
        <strain evidence="14">EPUS1.4</strain>
        <tissue evidence="14">Thallus</tissue>
    </source>
</reference>
<evidence type="ECO:0000256" key="7">
    <source>
        <dbReference type="ARBA" id="ARBA00022946"/>
    </source>
</evidence>
<accession>A0A8H7AHG3</accession>
<dbReference type="Gene3D" id="1.10.1320.10">
    <property type="entry name" value="DNA-directed RNA polymerase, N-terminal domain"/>
    <property type="match status" value="1"/>
</dbReference>
<evidence type="ECO:0000313" key="14">
    <source>
        <dbReference type="EMBL" id="KAF7507082.1"/>
    </source>
</evidence>
<feature type="compositionally biased region" description="Low complexity" evidence="12">
    <location>
        <begin position="513"/>
        <end position="523"/>
    </location>
</feature>
<dbReference type="GO" id="GO:0006390">
    <property type="term" value="P:mitochondrial transcription"/>
    <property type="evidence" value="ECO:0007669"/>
    <property type="project" value="TreeGrafter"/>
</dbReference>
<feature type="region of interest" description="Disordered" evidence="12">
    <location>
        <begin position="507"/>
        <end position="536"/>
    </location>
</feature>
<dbReference type="Pfam" id="PF00940">
    <property type="entry name" value="RNA_pol"/>
    <property type="match status" value="1"/>
</dbReference>
<feature type="domain" description="DNA-directed RNA polymerase N-terminal" evidence="13">
    <location>
        <begin position="361"/>
        <end position="685"/>
    </location>
</feature>
<dbReference type="OrthoDB" id="276422at2759"/>
<dbReference type="SMART" id="SM01311">
    <property type="entry name" value="RPOL_N"/>
    <property type="match status" value="1"/>
</dbReference>